<evidence type="ECO:0000313" key="3">
    <source>
        <dbReference type="Proteomes" id="UP000632339"/>
    </source>
</evidence>
<reference evidence="3" key="1">
    <citation type="journal article" date="2019" name="Int. J. Syst. Evol. Microbiol.">
        <title>The Global Catalogue of Microorganisms (GCM) 10K type strain sequencing project: providing services to taxonomists for standard genome sequencing and annotation.</title>
        <authorList>
            <consortium name="The Broad Institute Genomics Platform"/>
            <consortium name="The Broad Institute Genome Sequencing Center for Infectious Disease"/>
            <person name="Wu L."/>
            <person name="Ma J."/>
        </authorList>
    </citation>
    <scope>NUCLEOTIDE SEQUENCE [LARGE SCALE GENOMIC DNA]</scope>
    <source>
        <strain evidence="3">CGMCC 1.6375</strain>
    </source>
</reference>
<organism evidence="2 3">
    <name type="scientific">Dyadobacter beijingensis</name>
    <dbReference type="NCBI Taxonomy" id="365489"/>
    <lineage>
        <taxon>Bacteria</taxon>
        <taxon>Pseudomonadati</taxon>
        <taxon>Bacteroidota</taxon>
        <taxon>Cytophagia</taxon>
        <taxon>Cytophagales</taxon>
        <taxon>Spirosomataceae</taxon>
        <taxon>Dyadobacter</taxon>
    </lineage>
</organism>
<evidence type="ECO:0000313" key="2">
    <source>
        <dbReference type="EMBL" id="GGM74787.1"/>
    </source>
</evidence>
<accession>A0ABQ2HE26</accession>
<gene>
    <name evidence="2" type="ORF">GCM10010967_02830</name>
</gene>
<dbReference type="CDD" id="cd02258">
    <property type="entry name" value="Peptidase_C25_N"/>
    <property type="match status" value="1"/>
</dbReference>
<dbReference type="InterPro" id="IPR001769">
    <property type="entry name" value="Gingipain"/>
</dbReference>
<evidence type="ECO:0000259" key="1">
    <source>
        <dbReference type="Pfam" id="PF01364"/>
    </source>
</evidence>
<name>A0ABQ2HE26_9BACT</name>
<dbReference type="Pfam" id="PF01364">
    <property type="entry name" value="Peptidase_C25"/>
    <property type="match status" value="1"/>
</dbReference>
<dbReference type="SUPFAM" id="SSF52129">
    <property type="entry name" value="Caspase-like"/>
    <property type="match status" value="1"/>
</dbReference>
<keyword evidence="3" id="KW-1185">Reference proteome</keyword>
<feature type="domain" description="Gingipain" evidence="1">
    <location>
        <begin position="326"/>
        <end position="679"/>
    </location>
</feature>
<dbReference type="InterPro" id="IPR029030">
    <property type="entry name" value="Caspase-like_dom_sf"/>
</dbReference>
<dbReference type="Gene3D" id="3.40.50.1460">
    <property type="match status" value="1"/>
</dbReference>
<sequence length="909" mass="99954">MFNCIHTNAQPQYGNEWIGYGQQYLRIPVTENGAYKITGRELAAYGIPVDSVLAGSIQLFRRGSEQAIEVAGAAAGMLGTEGYIVFAGQKNDGTTDSALYTSPGAMPHAFYNLYSDTAACFLTWNSGKQGLRTHFPKPGTITDTAAIHTGETLQLFTSHYLPGRFFPEESDYQTGSLRTAYDEGEGWTGPPMATGVPFEMVFQTDHLFRDGQANAACEILLAGWSPGVHVITIWLGTTGNLQTELAEIAVTGRETKRIALTLPVQNFDAHGRVTLALLPTATGGQVSVSYAWMRYPQAGPRVAPAYKQTLPGRIVHFKPIDPQTEYLIVTHPLMRVPVGGCDPVAEYAGYRASEKGGGYWTAVMYSHELYDQFNAGQAGPQGIRNAIRWLAGQKHLKFVLLAGRSVDPQKARKMKDSWQVDMVPNAGWPGSDIALVMDENDSGPYVAIGRVNALTSRQLLDYLRKVQALEAEPRSAAWRKRIMHLSGGRSWEELTLFKSYTRSFEQKLKNTPLARKVVSISKLTDNAVEEVRIDEPVNDGLALVTLFGHSSIDVTDIDIGHASDPARNYQNHPRYPAIIVNGCAAGSIFYATQTLSSDWIFAPERGAVLFLAHTFNGPSTALKRYTDIFYEVLADTAFTSQPFGIIQQEAIRRNMLRAPTTIDRITTQQMTLHGDPAVRIFPAPNAPDASDSTAIPRLPPLLAVTFDGRPLVHDETVSPNTQISIRIFDDHLPLAAHDTTFISVWLKRHCTGCTHERISLRNASGLNAAGSYYEITFPLALEPGDYTFTVQCRDGEGNAAAPYQIRFKVPSRPSGIKVTVSPNPSAQWFRFAIYHESPDDTDLELCIADQSGTTVFRKLLHCHTGLNEYFWWPGALSPAFYHYTVGSTVSAGNKVPILEGARGHLLYAP</sequence>
<dbReference type="Proteomes" id="UP000632339">
    <property type="component" value="Unassembled WGS sequence"/>
</dbReference>
<dbReference type="EMBL" id="BMLI01000001">
    <property type="protein sequence ID" value="GGM74787.1"/>
    <property type="molecule type" value="Genomic_DNA"/>
</dbReference>
<comment type="caution">
    <text evidence="2">The sequence shown here is derived from an EMBL/GenBank/DDBJ whole genome shotgun (WGS) entry which is preliminary data.</text>
</comment>
<proteinExistence type="predicted"/>
<protein>
    <recommendedName>
        <fullName evidence="1">Gingipain domain-containing protein</fullName>
    </recommendedName>
</protein>
<dbReference type="RefSeq" id="WP_019941646.1">
    <property type="nucleotide sequence ID" value="NZ_BMLI01000001.1"/>
</dbReference>